<gene>
    <name evidence="2" type="ORF">ELD05_12075</name>
</gene>
<evidence type="ECO:0000313" key="2">
    <source>
        <dbReference type="EMBL" id="AZT91292.1"/>
    </source>
</evidence>
<dbReference type="SUPFAM" id="SSF51658">
    <property type="entry name" value="Xylose isomerase-like"/>
    <property type="match status" value="1"/>
</dbReference>
<dbReference type="InterPro" id="IPR036237">
    <property type="entry name" value="Xyl_isomerase-like_sf"/>
</dbReference>
<evidence type="ECO:0000259" key="1">
    <source>
        <dbReference type="Pfam" id="PF01261"/>
    </source>
</evidence>
<dbReference type="PANTHER" id="PTHR12110">
    <property type="entry name" value="HYDROXYPYRUVATE ISOMERASE"/>
    <property type="match status" value="1"/>
</dbReference>
<dbReference type="Gene3D" id="3.20.20.150">
    <property type="entry name" value="Divalent-metal-dependent TIM barrel enzymes"/>
    <property type="match status" value="1"/>
</dbReference>
<dbReference type="InterPro" id="IPR013022">
    <property type="entry name" value="Xyl_isomerase-like_TIM-brl"/>
</dbReference>
<dbReference type="Proteomes" id="UP000282930">
    <property type="component" value="Chromosome"/>
</dbReference>
<dbReference type="AlphaFoldDB" id="A0A3T0D923"/>
<sequence length="271" mass="30800">MYKFIFSAFGDEIASNLDEQIEVLKKHGIEYLEFRSANGKSVADYTENEAKEVLKKLKNSGIKVSAIGSPIGKVDVNCDFEKYLELFKHIVELAHILETRYIRIFSFYVPEGEEEKYTDVVIERISKFTEIAKRENLVLLHENEKEIYGSNAERCFKILSTINSPNLRATFDPANFVQCKVEVYPHAFELLKDYIEYVHIKDAKFSDGSVTVAGEGDGRVKDVIAALKRRGFCGFLSIEPHLNNNLPGGGPENFARAYRAIKKIIDEEGEI</sequence>
<reference evidence="2 3" key="1">
    <citation type="submission" date="2018-12" db="EMBL/GenBank/DDBJ databases">
        <title>Genome sequence from the cellulolytic species, Caldicellulosiruptor changbaiensis.</title>
        <authorList>
            <person name="Blumer-Schuette S.E."/>
            <person name="Mendoza C."/>
        </authorList>
    </citation>
    <scope>NUCLEOTIDE SEQUENCE [LARGE SCALE GENOMIC DNA]</scope>
    <source>
        <strain evidence="2 3">CBS-Z</strain>
    </source>
</reference>
<dbReference type="EMBL" id="CP034791">
    <property type="protein sequence ID" value="AZT91292.1"/>
    <property type="molecule type" value="Genomic_DNA"/>
</dbReference>
<dbReference type="KEGG" id="ccha:ELD05_12075"/>
<protein>
    <submittedName>
        <fullName evidence="2">Sugar phosphate isomerase/epimerase</fullName>
    </submittedName>
</protein>
<keyword evidence="2" id="KW-0413">Isomerase</keyword>
<proteinExistence type="predicted"/>
<dbReference type="Pfam" id="PF01261">
    <property type="entry name" value="AP_endonuc_2"/>
    <property type="match status" value="1"/>
</dbReference>
<accession>A0A3T0D923</accession>
<dbReference type="GO" id="GO:0016853">
    <property type="term" value="F:isomerase activity"/>
    <property type="evidence" value="ECO:0007669"/>
    <property type="project" value="UniProtKB-KW"/>
</dbReference>
<dbReference type="InterPro" id="IPR050312">
    <property type="entry name" value="IolE/XylAMocC-like"/>
</dbReference>
<evidence type="ECO:0000313" key="3">
    <source>
        <dbReference type="Proteomes" id="UP000282930"/>
    </source>
</evidence>
<dbReference type="RefSeq" id="WP_127352622.1">
    <property type="nucleotide sequence ID" value="NZ_CP034791.1"/>
</dbReference>
<organism evidence="2 3">
    <name type="scientific">Caldicellulosiruptor changbaiensis</name>
    <dbReference type="NCBI Taxonomy" id="1222016"/>
    <lineage>
        <taxon>Bacteria</taxon>
        <taxon>Bacillati</taxon>
        <taxon>Bacillota</taxon>
        <taxon>Bacillota incertae sedis</taxon>
        <taxon>Caldicellulosiruptorales</taxon>
        <taxon>Caldicellulosiruptoraceae</taxon>
        <taxon>Caldicellulosiruptor</taxon>
    </lineage>
</organism>
<feature type="domain" description="Xylose isomerase-like TIM barrel" evidence="1">
    <location>
        <begin position="22"/>
        <end position="256"/>
    </location>
</feature>
<dbReference type="PANTHER" id="PTHR12110:SF41">
    <property type="entry name" value="INOSOSE DEHYDRATASE"/>
    <property type="match status" value="1"/>
</dbReference>
<keyword evidence="3" id="KW-1185">Reference proteome</keyword>
<name>A0A3T0D923_9FIRM</name>